<feature type="transmembrane region" description="Helical" evidence="5">
    <location>
        <begin position="418"/>
        <end position="434"/>
    </location>
</feature>
<keyword evidence="4 5" id="KW-0472">Membrane</keyword>
<dbReference type="PANTHER" id="PTHR47547">
    <property type="match status" value="1"/>
</dbReference>
<feature type="transmembrane region" description="Helical" evidence="5">
    <location>
        <begin position="469"/>
        <end position="489"/>
    </location>
</feature>
<sequence>MSKTSTTGEVRLRKALRSYDVFFLSVTGMVGSGWLFAEFGSLPYAGPASILSWVVAGVFFFVIGLCFAELGGILPFTGSLVRYNHYSHGALSNFLLGWAYIIAAATTPPLEAEAILTYAHSYIPGVYNATTGVLTPLGIVLALALMAVFTVIQYIGVNVYGTVNTVVTAWKLIIPILTAILLLLFTFHPSNFSLKGGFLPFGPASIFVALVPSGIAFAVEGFRQGLEYSGETRNPQRDVPLGLVMAMIVVIALYIVLQISMIGALNWSNLKLTPGDWGNLSNSSWAASPFYHALISYANPVLSAFAIVILIDAAVSPAATLGVYVGTTARSLYGFSRLKYFPKIFGNLNPRFQTPTFSLILTFIIGAIFLIPFPSWYSLVGISASFTVYNYLAAGITNHVFRRVAPNLKRPFDPKLRLPLYFIGFLVGSLIIYWSGWSIVNPMFVTVAAALPLFVVGYNSKLSLKRSTLVAFVAAYWVSIAIIGVFDFLNLAPFPYYWAAYSLLLILSTYFLYSKTKLSEIKAASWIVAYNIIVGVISYYGSLGIGAISFPYDYLIFIVLNAPIYALAVLLGYRTQEIAEIEEKGIPVE</sequence>
<evidence type="ECO:0000256" key="5">
    <source>
        <dbReference type="SAM" id="Phobius"/>
    </source>
</evidence>
<dbReference type="Proteomes" id="UP000240569">
    <property type="component" value="Unassembled WGS sequence"/>
</dbReference>
<feature type="transmembrane region" description="Helical" evidence="5">
    <location>
        <begin position="50"/>
        <end position="74"/>
    </location>
</feature>
<dbReference type="InterPro" id="IPR002293">
    <property type="entry name" value="AA/rel_permease1"/>
</dbReference>
<dbReference type="Gene3D" id="1.20.1740.10">
    <property type="entry name" value="Amino acid/polyamine transporter I"/>
    <property type="match status" value="1"/>
</dbReference>
<dbReference type="EMBL" id="NEXD01000018">
    <property type="protein sequence ID" value="PSN85887.1"/>
    <property type="molecule type" value="Genomic_DNA"/>
</dbReference>
<organism evidence="6 7">
    <name type="scientific">Candidatus Marsarchaeota G1 archaeon BE_D</name>
    <dbReference type="NCBI Taxonomy" id="1978156"/>
    <lineage>
        <taxon>Archaea</taxon>
        <taxon>Candidatus Marsarchaeota</taxon>
        <taxon>Candidatus Marsarchaeota group 1</taxon>
    </lineage>
</organism>
<reference evidence="6 7" key="1">
    <citation type="submission" date="2017-04" db="EMBL/GenBank/DDBJ databases">
        <title>Novel microbial lineages endemic to geothermal iron-oxide mats fill important gaps in the evolutionary history of Archaea.</title>
        <authorList>
            <person name="Jay Z.J."/>
            <person name="Beam J.P."/>
            <person name="Dlakic M."/>
            <person name="Rusch D.B."/>
            <person name="Kozubal M.A."/>
            <person name="Inskeep W.P."/>
        </authorList>
    </citation>
    <scope>NUCLEOTIDE SEQUENCE [LARGE SCALE GENOMIC DNA]</scope>
    <source>
        <strain evidence="6">BE_D</strain>
    </source>
</reference>
<name>A0A2R6AHP0_9ARCH</name>
<dbReference type="GO" id="GO:0022857">
    <property type="term" value="F:transmembrane transporter activity"/>
    <property type="evidence" value="ECO:0007669"/>
    <property type="project" value="InterPro"/>
</dbReference>
<feature type="transmembrane region" description="Helical" evidence="5">
    <location>
        <begin position="301"/>
        <end position="327"/>
    </location>
</feature>
<dbReference type="Pfam" id="PF13520">
    <property type="entry name" value="AA_permease_2"/>
    <property type="match status" value="1"/>
</dbReference>
<feature type="transmembrane region" description="Helical" evidence="5">
    <location>
        <begin position="554"/>
        <end position="573"/>
    </location>
</feature>
<gene>
    <name evidence="6" type="ORF">B9Q02_04555</name>
</gene>
<protein>
    <submittedName>
        <fullName evidence="6">Amino acid transporter</fullName>
    </submittedName>
</protein>
<feature type="transmembrane region" description="Helical" evidence="5">
    <location>
        <begin position="86"/>
        <end position="106"/>
    </location>
</feature>
<feature type="transmembrane region" description="Helical" evidence="5">
    <location>
        <begin position="169"/>
        <end position="187"/>
    </location>
</feature>
<comment type="caution">
    <text evidence="6">The sequence shown here is derived from an EMBL/GenBank/DDBJ whole genome shotgun (WGS) entry which is preliminary data.</text>
</comment>
<feature type="transmembrane region" description="Helical" evidence="5">
    <location>
        <begin position="199"/>
        <end position="219"/>
    </location>
</feature>
<feature type="transmembrane region" description="Helical" evidence="5">
    <location>
        <begin position="440"/>
        <end position="457"/>
    </location>
</feature>
<dbReference type="GO" id="GO:0016020">
    <property type="term" value="C:membrane"/>
    <property type="evidence" value="ECO:0007669"/>
    <property type="project" value="UniProtKB-SubCell"/>
</dbReference>
<feature type="transmembrane region" description="Helical" evidence="5">
    <location>
        <begin position="137"/>
        <end position="157"/>
    </location>
</feature>
<evidence type="ECO:0000256" key="4">
    <source>
        <dbReference type="ARBA" id="ARBA00023136"/>
    </source>
</evidence>
<dbReference type="InterPro" id="IPR052962">
    <property type="entry name" value="AA_Transporter_AGT"/>
</dbReference>
<evidence type="ECO:0000313" key="6">
    <source>
        <dbReference type="EMBL" id="PSN85887.1"/>
    </source>
</evidence>
<keyword evidence="3 5" id="KW-1133">Transmembrane helix</keyword>
<evidence type="ECO:0000256" key="1">
    <source>
        <dbReference type="ARBA" id="ARBA00004141"/>
    </source>
</evidence>
<feature type="transmembrane region" description="Helical" evidence="5">
    <location>
        <begin position="376"/>
        <end position="397"/>
    </location>
</feature>
<keyword evidence="2 5" id="KW-0812">Transmembrane</keyword>
<comment type="subcellular location">
    <subcellularLocation>
        <location evidence="1">Membrane</location>
        <topology evidence="1">Multi-pass membrane protein</topology>
    </subcellularLocation>
</comment>
<proteinExistence type="predicted"/>
<feature type="transmembrane region" description="Helical" evidence="5">
    <location>
        <begin position="525"/>
        <end position="548"/>
    </location>
</feature>
<feature type="transmembrane region" description="Helical" evidence="5">
    <location>
        <begin position="495"/>
        <end position="513"/>
    </location>
</feature>
<dbReference type="AlphaFoldDB" id="A0A2R6AHP0"/>
<evidence type="ECO:0000313" key="7">
    <source>
        <dbReference type="Proteomes" id="UP000240569"/>
    </source>
</evidence>
<dbReference type="PANTHER" id="PTHR47547:SF1">
    <property type="entry name" value="ASPARTATE-PROTON SYMPORTER"/>
    <property type="match status" value="1"/>
</dbReference>
<evidence type="ECO:0000256" key="2">
    <source>
        <dbReference type="ARBA" id="ARBA00022692"/>
    </source>
</evidence>
<evidence type="ECO:0000256" key="3">
    <source>
        <dbReference type="ARBA" id="ARBA00022989"/>
    </source>
</evidence>
<feature type="transmembrane region" description="Helical" evidence="5">
    <location>
        <begin position="348"/>
        <end position="370"/>
    </location>
</feature>
<accession>A0A2R6AHP0</accession>
<feature type="transmembrane region" description="Helical" evidence="5">
    <location>
        <begin position="21"/>
        <end position="44"/>
    </location>
</feature>
<feature type="transmembrane region" description="Helical" evidence="5">
    <location>
        <begin position="240"/>
        <end position="265"/>
    </location>
</feature>